<feature type="domain" description="F-box" evidence="1">
    <location>
        <begin position="4"/>
        <end position="38"/>
    </location>
</feature>
<comment type="caution">
    <text evidence="3">The sequence shown here is derived from an EMBL/GenBank/DDBJ whole genome shotgun (WGS) entry which is preliminary data.</text>
</comment>
<keyword evidence="4" id="KW-1185">Reference proteome</keyword>
<sequence>MAGWADLPLDLLNSISNRLDVVSLLHLSTVCTSWASAIGCRLPALPSFDPDQPIPWLFLQVEPSTSNPNHSDFTFYDLNSGSSYCVPSPIPYPSICGARWLGSNNGWLALINWQHQFHLISPLTGAHLLLPSVKFPDNYQGILARYWSNNRAEWHYCAKVIPCQDPDRRSGSHSGLLVLALFWPHGLAVWKDRGNKWTWLDLETRYKDAIVCGGKIYAVAHDFLHCWEVTGSSFKEWDIRTITNRMLKPHANYLVEFGGKLLMVCRNKEWSRLSHRMSVYELDLYQRDVLWKPVENIMDHALFLGMGYSRVASTFALDGAQENCIYYVDDDYFFCDLSIKQPFPDHDSGVHNLEKKTYERFPVDYSPPAAWFWPREL</sequence>
<gene>
    <name evidence="3" type="ORF">LUZ62_088190</name>
</gene>
<accession>A0AAV8CD64</accession>
<feature type="domain" description="KIB1-4 beta-propeller" evidence="2">
    <location>
        <begin position="75"/>
        <end position="352"/>
    </location>
</feature>
<evidence type="ECO:0000313" key="4">
    <source>
        <dbReference type="Proteomes" id="UP001140206"/>
    </source>
</evidence>
<dbReference type="SUPFAM" id="SSF81383">
    <property type="entry name" value="F-box domain"/>
    <property type="match status" value="1"/>
</dbReference>
<dbReference type="AlphaFoldDB" id="A0AAV8CD64"/>
<dbReference type="InterPro" id="IPR050942">
    <property type="entry name" value="F-box_BR-signaling"/>
</dbReference>
<dbReference type="InterPro" id="IPR005174">
    <property type="entry name" value="KIB1-4_b-propeller"/>
</dbReference>
<dbReference type="Pfam" id="PF00646">
    <property type="entry name" value="F-box"/>
    <property type="match status" value="1"/>
</dbReference>
<name>A0AAV8CD64_9POAL</name>
<dbReference type="CDD" id="cd09917">
    <property type="entry name" value="F-box_SF"/>
    <property type="match status" value="1"/>
</dbReference>
<evidence type="ECO:0000313" key="3">
    <source>
        <dbReference type="EMBL" id="KAJ4753785.1"/>
    </source>
</evidence>
<dbReference type="InterPro" id="IPR001810">
    <property type="entry name" value="F-box_dom"/>
</dbReference>
<dbReference type="Pfam" id="PF03478">
    <property type="entry name" value="Beta-prop_KIB1-4"/>
    <property type="match status" value="1"/>
</dbReference>
<dbReference type="Proteomes" id="UP001140206">
    <property type="component" value="Chromosome 5"/>
</dbReference>
<organism evidence="3 4">
    <name type="scientific">Rhynchospora pubera</name>
    <dbReference type="NCBI Taxonomy" id="906938"/>
    <lineage>
        <taxon>Eukaryota</taxon>
        <taxon>Viridiplantae</taxon>
        <taxon>Streptophyta</taxon>
        <taxon>Embryophyta</taxon>
        <taxon>Tracheophyta</taxon>
        <taxon>Spermatophyta</taxon>
        <taxon>Magnoliopsida</taxon>
        <taxon>Liliopsida</taxon>
        <taxon>Poales</taxon>
        <taxon>Cyperaceae</taxon>
        <taxon>Cyperoideae</taxon>
        <taxon>Rhynchosporeae</taxon>
        <taxon>Rhynchospora</taxon>
    </lineage>
</organism>
<dbReference type="Gene3D" id="1.20.1280.50">
    <property type="match status" value="1"/>
</dbReference>
<evidence type="ECO:0000259" key="1">
    <source>
        <dbReference type="Pfam" id="PF00646"/>
    </source>
</evidence>
<dbReference type="InterPro" id="IPR036047">
    <property type="entry name" value="F-box-like_dom_sf"/>
</dbReference>
<dbReference type="PANTHER" id="PTHR44259">
    <property type="entry name" value="OS07G0183000 PROTEIN-RELATED"/>
    <property type="match status" value="1"/>
</dbReference>
<evidence type="ECO:0000259" key="2">
    <source>
        <dbReference type="Pfam" id="PF03478"/>
    </source>
</evidence>
<dbReference type="EMBL" id="JAMFTS010000005">
    <property type="protein sequence ID" value="KAJ4753785.1"/>
    <property type="molecule type" value="Genomic_DNA"/>
</dbReference>
<reference evidence="3" key="1">
    <citation type="submission" date="2022-08" db="EMBL/GenBank/DDBJ databases">
        <authorList>
            <person name="Marques A."/>
        </authorList>
    </citation>
    <scope>NUCLEOTIDE SEQUENCE</scope>
    <source>
        <strain evidence="3">RhyPub2mFocal</strain>
        <tissue evidence="3">Leaves</tissue>
    </source>
</reference>
<protein>
    <submittedName>
        <fullName evidence="3">F-box protein (DUF295)</fullName>
    </submittedName>
</protein>
<dbReference type="PANTHER" id="PTHR44259:SF113">
    <property type="entry name" value="OS06G0659700 PROTEIN"/>
    <property type="match status" value="1"/>
</dbReference>
<proteinExistence type="predicted"/>